<keyword evidence="7" id="KW-1185">Reference proteome</keyword>
<protein>
    <recommendedName>
        <fullName evidence="5">Translocation and assembly module TamB C-terminal domain-containing protein</fullName>
    </recommendedName>
</protein>
<evidence type="ECO:0000256" key="1">
    <source>
        <dbReference type="ARBA" id="ARBA00004167"/>
    </source>
</evidence>
<keyword evidence="2" id="KW-0812">Transmembrane</keyword>
<reference evidence="6 7" key="1">
    <citation type="submission" date="2019-09" db="EMBL/GenBank/DDBJ databases">
        <title>Nitrincola iocasae sp. nov., a bacterium isolated from the sediment collected at a cold seep field in South China Sea.</title>
        <authorList>
            <person name="Zhang H."/>
            <person name="Wang H."/>
            <person name="Li C."/>
        </authorList>
    </citation>
    <scope>NUCLEOTIDE SEQUENCE [LARGE SCALE GENOMIC DNA]</scope>
    <source>
        <strain evidence="6 7">KXZD1103</strain>
    </source>
</reference>
<evidence type="ECO:0000313" key="7">
    <source>
        <dbReference type="Proteomes" id="UP000325606"/>
    </source>
</evidence>
<name>A0A5J6LEJ5_9GAMM</name>
<dbReference type="AlphaFoldDB" id="A0A5J6LEJ5"/>
<comment type="subcellular location">
    <subcellularLocation>
        <location evidence="1">Membrane</location>
        <topology evidence="1">Single-pass membrane protein</topology>
    </subcellularLocation>
</comment>
<dbReference type="PANTHER" id="PTHR36985">
    <property type="entry name" value="TRANSLOCATION AND ASSEMBLY MODULE SUBUNIT TAMB"/>
    <property type="match status" value="1"/>
</dbReference>
<dbReference type="EMBL" id="CP044222">
    <property type="protein sequence ID" value="QEW06732.1"/>
    <property type="molecule type" value="Genomic_DNA"/>
</dbReference>
<dbReference type="KEGG" id="nik:F5I99_09565"/>
<dbReference type="InterPro" id="IPR007452">
    <property type="entry name" value="TamB_C"/>
</dbReference>
<keyword evidence="4" id="KW-0472">Membrane</keyword>
<evidence type="ECO:0000256" key="2">
    <source>
        <dbReference type="ARBA" id="ARBA00022692"/>
    </source>
</evidence>
<organism evidence="6 7">
    <name type="scientific">Nitrincola iocasae</name>
    <dbReference type="NCBI Taxonomy" id="2614693"/>
    <lineage>
        <taxon>Bacteria</taxon>
        <taxon>Pseudomonadati</taxon>
        <taxon>Pseudomonadota</taxon>
        <taxon>Gammaproteobacteria</taxon>
        <taxon>Oceanospirillales</taxon>
        <taxon>Oceanospirillaceae</taxon>
        <taxon>Nitrincola</taxon>
    </lineage>
</organism>
<evidence type="ECO:0000313" key="6">
    <source>
        <dbReference type="EMBL" id="QEW06732.1"/>
    </source>
</evidence>
<proteinExistence type="predicted"/>
<dbReference type="RefSeq" id="WP_151055459.1">
    <property type="nucleotide sequence ID" value="NZ_CP044222.1"/>
</dbReference>
<dbReference type="Proteomes" id="UP000325606">
    <property type="component" value="Chromosome"/>
</dbReference>
<dbReference type="GO" id="GO:0005886">
    <property type="term" value="C:plasma membrane"/>
    <property type="evidence" value="ECO:0007669"/>
    <property type="project" value="InterPro"/>
</dbReference>
<evidence type="ECO:0000256" key="3">
    <source>
        <dbReference type="ARBA" id="ARBA00022989"/>
    </source>
</evidence>
<keyword evidence="3" id="KW-1133">Transmembrane helix</keyword>
<accession>A0A5J6LEJ5</accession>
<dbReference type="PANTHER" id="PTHR36985:SF1">
    <property type="entry name" value="TRANSLOCATION AND ASSEMBLY MODULE SUBUNIT TAMB"/>
    <property type="match status" value="1"/>
</dbReference>
<dbReference type="GO" id="GO:0097347">
    <property type="term" value="C:TAM protein secretion complex"/>
    <property type="evidence" value="ECO:0007669"/>
    <property type="project" value="TreeGrafter"/>
</dbReference>
<evidence type="ECO:0000256" key="4">
    <source>
        <dbReference type="ARBA" id="ARBA00023136"/>
    </source>
</evidence>
<gene>
    <name evidence="6" type="ORF">F5I99_09565</name>
</gene>
<sequence length="1197" mass="130099">MRLKRLLLIPLLVVVFIVYLLLAILYVPGVAGLGLKVGKGFLPESLEIGSVSGALTNLRVAKVVYDQDGTRLSLEQLALDWKPACLLRMKVCIEKVHLDQLTVQLPASPEQVEETSTGMPELPEITLPLGLELQALLLTDLELHQGEQQFNLEKISASAFTRGQTLVLQDLQVSHGNTRLEMQAELQPIADYDLMSDISWHVELADIESIINQKLDHPLTEPVTGKLQLSGSLQALQLLLDTRTATDMTGALAVELRAEVQPFREKLNLEQLTLILPDSESSVQLSGQVAHWADPELELNLGWSNLHYPILPQEQPAQFASLQGEVALSGRLSDYVLRLDTLLQGADLPDVDLAMSATGNLESMRDINVLASLLGGEVNVTGQVGWSEQPEWQTRIEVGNFDPGFFNPELSGLINLELQSQGKVTESGPEFSAELLSLNGELRDQSLSGQGRVDYTSEQMLVDELQVSLGGAQVLANGTLINQQLAMRVQLSAPDLSLLLAEAAGEFHLSGEVNGPLSQPAIRADLEGSDLRFQQHRVLSLEGQVRTDLSGAETSELDLKLNDLLLAGQSLDSVVISGSGRPESHNVRLDVVGDLLDLSLAVRGAWAEQRYQGRLSELNIYREEAGRWTQADTSEISFQAPAFGLTQTCLLQEGRSAELCFGVNRNTSDRLSAEFSLAQLSLDLLDPFLQGNQIESELNLNGSFSQQGSQNPEAEVFLTTSAGRLLTPDDQPDFDLDPIELRVNLTNDQLRADLNANFTEMDGRVLANLNIQQLSSRQILDGELDISLNDLTLVSVFAPNVQNVAGNLQGRLFISGSLPDPAVRGSLQLNDGSVDLPAQGIILDPLQFELLAEGEQAEILTLEGLIGSGEGEIQLQGQFNLVSMQGELSLKGKDFQAMNTEIELLISPDLAIRVDEAIHVGGSLSVPYALIRPPRQQAQSAVSASDDVVFADQLDEPLTEQNLPLLTDIELILGDSVRVEAFGFNGRLLGRLRIQDDAVSATRASGSIQVESGDYRLFGQDMTIQRGSLIFSGGPIDNPGLDLRVARIVDTVEAGARIGGTIRVPEFTLFSTPAMPDSSIMSYLVLGRGPGDSSASEQSMMLQAAMSLSMRGGNTITGQLRDELSLDELGFASDDTGDSAFFIGKYLTPRLYIRYGVSLLESVDVLTLSYRLSSMWKVETQSSSMGSGADFFYTREK</sequence>
<dbReference type="GO" id="GO:0009306">
    <property type="term" value="P:protein secretion"/>
    <property type="evidence" value="ECO:0007669"/>
    <property type="project" value="InterPro"/>
</dbReference>
<feature type="domain" description="Translocation and assembly module TamB C-terminal" evidence="5">
    <location>
        <begin position="868"/>
        <end position="1196"/>
    </location>
</feature>
<evidence type="ECO:0000259" key="5">
    <source>
        <dbReference type="Pfam" id="PF04357"/>
    </source>
</evidence>
<dbReference type="Pfam" id="PF04357">
    <property type="entry name" value="TamB"/>
    <property type="match status" value="1"/>
</dbReference>